<organism evidence="4 5">
    <name type="scientific">Vulcanisaeta souniana JCM 11219</name>
    <dbReference type="NCBI Taxonomy" id="1293586"/>
    <lineage>
        <taxon>Archaea</taxon>
        <taxon>Thermoproteota</taxon>
        <taxon>Thermoprotei</taxon>
        <taxon>Thermoproteales</taxon>
        <taxon>Thermoproteaceae</taxon>
        <taxon>Vulcanisaeta</taxon>
    </lineage>
</organism>
<dbReference type="EMBL" id="AP026830">
    <property type="protein sequence ID" value="BDR93081.1"/>
    <property type="molecule type" value="Genomic_DNA"/>
</dbReference>
<accession>A0A830EIV9</accession>
<dbReference type="InterPro" id="IPR036249">
    <property type="entry name" value="Thioredoxin-like_sf"/>
</dbReference>
<evidence type="ECO:0000256" key="1">
    <source>
        <dbReference type="ARBA" id="ARBA00007787"/>
    </source>
</evidence>
<dbReference type="EMBL" id="BMNM01000017">
    <property type="protein sequence ID" value="GGI87255.1"/>
    <property type="molecule type" value="Genomic_DNA"/>
</dbReference>
<name>A0A830EIV9_9CREN</name>
<sequence length="182" mass="20787">MPDKWLIRDLRSVLERVDRVGLGFRAQNPRLLIIVFYDLHCPGCALLEDEAGDYLMELFREGKASLYFVDYPVHRGIEKLHAVFRCIYRRNPTAFLEVLRRHYEAYLSGKLSGEDAIAEASNDCVNEELQRIMEARSVAKELGAPGTPTVIIGNLVKNIGQGIFGYPGITRLMKTIEEFYVY</sequence>
<dbReference type="AlphaFoldDB" id="A0A830EIV9"/>
<dbReference type="RefSeq" id="WP_188604231.1">
    <property type="nucleotide sequence ID" value="NZ_AP026830.1"/>
</dbReference>
<comment type="similarity">
    <text evidence="1">Belongs to the glutaredoxin family.</text>
</comment>
<dbReference type="Proteomes" id="UP000657075">
    <property type="component" value="Unassembled WGS sequence"/>
</dbReference>
<protein>
    <recommendedName>
        <fullName evidence="2">Thioredoxin-like fold domain-containing protein</fullName>
    </recommendedName>
</protein>
<reference evidence="4" key="1">
    <citation type="journal article" date="2014" name="Int. J. Syst. Evol. Microbiol.">
        <title>Complete genome sequence of Corynebacterium casei LMG S-19264T (=DSM 44701T), isolated from a smear-ripened cheese.</title>
        <authorList>
            <consortium name="US DOE Joint Genome Institute (JGI-PGF)"/>
            <person name="Walter F."/>
            <person name="Albersmeier A."/>
            <person name="Kalinowski J."/>
            <person name="Ruckert C."/>
        </authorList>
    </citation>
    <scope>NUCLEOTIDE SEQUENCE</scope>
    <source>
        <strain evidence="4">JCM 11219</strain>
    </source>
</reference>
<evidence type="ECO:0000259" key="2">
    <source>
        <dbReference type="Pfam" id="PF13462"/>
    </source>
</evidence>
<proteinExistence type="inferred from homology"/>
<reference evidence="4" key="2">
    <citation type="submission" date="2020-09" db="EMBL/GenBank/DDBJ databases">
        <authorList>
            <person name="Sun Q."/>
            <person name="Ohkuma M."/>
        </authorList>
    </citation>
    <scope>NUCLEOTIDE SEQUENCE</scope>
    <source>
        <strain evidence="4">JCM 11219</strain>
    </source>
</reference>
<evidence type="ECO:0000313" key="6">
    <source>
        <dbReference type="Proteomes" id="UP001060771"/>
    </source>
</evidence>
<evidence type="ECO:0000313" key="4">
    <source>
        <dbReference type="EMBL" id="GGI87255.1"/>
    </source>
</evidence>
<evidence type="ECO:0000313" key="3">
    <source>
        <dbReference type="EMBL" id="BDR93081.1"/>
    </source>
</evidence>
<feature type="domain" description="Thioredoxin-like fold" evidence="2">
    <location>
        <begin position="33"/>
        <end position="154"/>
    </location>
</feature>
<gene>
    <name evidence="4" type="ORF">GCM10007112_25200</name>
    <name evidence="3" type="ORF">Vsou_21740</name>
</gene>
<reference evidence="6" key="3">
    <citation type="submission" date="2022-09" db="EMBL/GenBank/DDBJ databases">
        <title>Complete genome sequence of Vulcanisaeta souniana.</title>
        <authorList>
            <person name="Kato S."/>
            <person name="Itoh T."/>
            <person name="Ohkuma M."/>
        </authorList>
    </citation>
    <scope>NUCLEOTIDE SEQUENCE [LARGE SCALE GENOMIC DNA]</scope>
    <source>
        <strain evidence="6">JCM 11219</strain>
    </source>
</reference>
<dbReference type="SUPFAM" id="SSF52833">
    <property type="entry name" value="Thioredoxin-like"/>
    <property type="match status" value="1"/>
</dbReference>
<dbReference type="Proteomes" id="UP001060771">
    <property type="component" value="Chromosome"/>
</dbReference>
<dbReference type="Gene3D" id="3.40.30.10">
    <property type="entry name" value="Glutaredoxin"/>
    <property type="match status" value="1"/>
</dbReference>
<dbReference type="GeneID" id="76207715"/>
<keyword evidence="6" id="KW-1185">Reference proteome</keyword>
<evidence type="ECO:0000313" key="5">
    <source>
        <dbReference type="Proteomes" id="UP000657075"/>
    </source>
</evidence>
<reference evidence="3" key="4">
    <citation type="journal article" date="2023" name="Microbiol. Resour. Announc.">
        <title>Complete Genome Sequence of Vulcanisaeta souniana Strain IC-059, a Hyperthermophilic Archaeon Isolated from Hot Spring Water in Japan.</title>
        <authorList>
            <person name="Kato S."/>
            <person name="Itoh T."/>
            <person name="Wu L."/>
            <person name="Ma J."/>
            <person name="Ohkuma M."/>
        </authorList>
    </citation>
    <scope>NUCLEOTIDE SEQUENCE</scope>
    <source>
        <strain evidence="3">JCM 11219</strain>
    </source>
</reference>
<dbReference type="Pfam" id="PF13462">
    <property type="entry name" value="Thioredoxin_4"/>
    <property type="match status" value="1"/>
</dbReference>
<dbReference type="OrthoDB" id="15256at2157"/>
<dbReference type="InterPro" id="IPR012336">
    <property type="entry name" value="Thioredoxin-like_fold"/>
</dbReference>